<protein>
    <submittedName>
        <fullName evidence="1">Uncharacterized protein</fullName>
    </submittedName>
</protein>
<evidence type="ECO:0000313" key="1">
    <source>
        <dbReference type="EMBL" id="KAJ9116884.1"/>
    </source>
</evidence>
<gene>
    <name evidence="1" type="ORF">QFC22_004541</name>
</gene>
<reference evidence="1" key="1">
    <citation type="submission" date="2023-04" db="EMBL/GenBank/DDBJ databases">
        <title>Draft Genome sequencing of Naganishia species isolated from polar environments using Oxford Nanopore Technology.</title>
        <authorList>
            <person name="Leo P."/>
            <person name="Venkateswaran K."/>
        </authorList>
    </citation>
    <scope>NUCLEOTIDE SEQUENCE</scope>
    <source>
        <strain evidence="1">MNA-CCFEE 5425</strain>
    </source>
</reference>
<accession>A0ACC2X0D2</accession>
<name>A0ACC2X0D2_9TREE</name>
<comment type="caution">
    <text evidence="1">The sequence shown here is derived from an EMBL/GenBank/DDBJ whole genome shotgun (WGS) entry which is preliminary data.</text>
</comment>
<proteinExistence type="predicted"/>
<organism evidence="1 2">
    <name type="scientific">Naganishia vaughanmartiniae</name>
    <dbReference type="NCBI Taxonomy" id="1424756"/>
    <lineage>
        <taxon>Eukaryota</taxon>
        <taxon>Fungi</taxon>
        <taxon>Dikarya</taxon>
        <taxon>Basidiomycota</taxon>
        <taxon>Agaricomycotina</taxon>
        <taxon>Tremellomycetes</taxon>
        <taxon>Filobasidiales</taxon>
        <taxon>Filobasidiaceae</taxon>
        <taxon>Naganishia</taxon>
    </lineage>
</organism>
<keyword evidence="2" id="KW-1185">Reference proteome</keyword>
<dbReference type="EMBL" id="JASBWU010000013">
    <property type="protein sequence ID" value="KAJ9116884.1"/>
    <property type="molecule type" value="Genomic_DNA"/>
</dbReference>
<sequence length="363" mass="38553">MPATRNSTSELDLSRASPITNNAIAPNNLSNDRGSALLGTGVGVGKAKRQPLKRSGSGSNSGTGQSLLAFSSRKAGPVTPEKKKTAGAGLKRRIGEVVDVDTEAQQQEDDGGANGSKRTVMMHPVFAAPGRPTNTTASFIEEKPSTSVPLDNSTAVQGISGVPQDGKWDPLLLSLSASGKPTKEMEDNLAPPSLRNTADLEPSLEEQGEESVDDQEQGTAQPRTRMINGLAVRKAMLRADEKIQLLRLQKPTSATSTTTMKPKTGSAGKAKTGAKSAKEKKQKQEGMLDPGDKRWKGVYEAAWELMGGADITPSTLARWERASQWGLEPPIEIREILETVEGANDAGYRETVFDGTGIYCPTA</sequence>
<evidence type="ECO:0000313" key="2">
    <source>
        <dbReference type="Proteomes" id="UP001243375"/>
    </source>
</evidence>
<dbReference type="Proteomes" id="UP001243375">
    <property type="component" value="Unassembled WGS sequence"/>
</dbReference>